<evidence type="ECO:0000313" key="2">
    <source>
        <dbReference type="Proteomes" id="UP000184280"/>
    </source>
</evidence>
<reference evidence="1 2" key="1">
    <citation type="submission" date="2016-11" db="EMBL/GenBank/DDBJ databases">
        <authorList>
            <person name="Jaros S."/>
            <person name="Januszkiewicz K."/>
            <person name="Wedrychowicz H."/>
        </authorList>
    </citation>
    <scope>NUCLEOTIDE SEQUENCE [LARGE SCALE GENOMIC DNA]</scope>
    <source>
        <strain evidence="1 2">BPI-34</strain>
    </source>
</reference>
<sequence length="131" mass="15810">MKKKKQVAKLRIMEESSRKLILVEEDYYDNQTVDKSAEYLVKRLRRKLSPELVNLLIEQMLGFNEWMQQEMAYDFELFIREHEVRTTGCPSVDYVLDVCYTWIAAELKELKPNNKKKKGKPKYEEPLRYRN</sequence>
<dbReference type="RefSeq" id="WP_073046363.1">
    <property type="nucleotide sequence ID" value="NZ_FOLF01000024.1"/>
</dbReference>
<organism evidence="1 2">
    <name type="scientific">Xylanibacter ruminicola</name>
    <name type="common">Prevotella ruminicola</name>
    <dbReference type="NCBI Taxonomy" id="839"/>
    <lineage>
        <taxon>Bacteria</taxon>
        <taxon>Pseudomonadati</taxon>
        <taxon>Bacteroidota</taxon>
        <taxon>Bacteroidia</taxon>
        <taxon>Bacteroidales</taxon>
        <taxon>Prevotellaceae</taxon>
        <taxon>Xylanibacter</taxon>
    </lineage>
</organism>
<dbReference type="AlphaFoldDB" id="A0A1M7LC15"/>
<gene>
    <name evidence="1" type="ORF">SAMN04488494_2528</name>
</gene>
<proteinExistence type="predicted"/>
<evidence type="ECO:0000313" key="1">
    <source>
        <dbReference type="EMBL" id="SHM75573.1"/>
    </source>
</evidence>
<dbReference type="Proteomes" id="UP000184280">
    <property type="component" value="Unassembled WGS sequence"/>
</dbReference>
<accession>A0A1M7LC15</accession>
<protein>
    <submittedName>
        <fullName evidence="1">Uncharacterized protein</fullName>
    </submittedName>
</protein>
<name>A0A1M7LC15_XYLRU</name>
<dbReference type="EMBL" id="FRCJ01000006">
    <property type="protein sequence ID" value="SHM75573.1"/>
    <property type="molecule type" value="Genomic_DNA"/>
</dbReference>